<reference evidence="1 2" key="1">
    <citation type="submission" date="2019-03" db="EMBL/GenBank/DDBJ databases">
        <title>Complete Genome Sequence of Paraburkholderia dipogonis ICMP 19430T, a Nitrogen-fixing Symbiont of the South African Invasive Legume Dipogon lignosus in New Zealand.</title>
        <authorList>
            <person name="De Meyer S.E."/>
        </authorList>
    </citation>
    <scope>NUCLEOTIDE SEQUENCE [LARGE SCALE GENOMIC DNA]</scope>
    <source>
        <strain evidence="1 2">ICMP 19430</strain>
    </source>
</reference>
<comment type="caution">
    <text evidence="1">The sequence shown here is derived from an EMBL/GenBank/DDBJ whole genome shotgun (WGS) entry which is preliminary data.</text>
</comment>
<protein>
    <submittedName>
        <fullName evidence="1">Uncharacterized protein</fullName>
    </submittedName>
</protein>
<proteinExistence type="predicted"/>
<gene>
    <name evidence="1" type="ORF">E2553_29900</name>
</gene>
<evidence type="ECO:0000313" key="1">
    <source>
        <dbReference type="EMBL" id="TFE40922.1"/>
    </source>
</evidence>
<dbReference type="Proteomes" id="UP000297385">
    <property type="component" value="Unassembled WGS sequence"/>
</dbReference>
<name>A0A4Y8MU44_9BURK</name>
<accession>A0A4Y8MU44</accession>
<sequence length="100" mass="11540">MMLFYCPTGVWKMATIAEFLFIRLLRDSGFLHLRISGKMCRFLQPANAINCLDFIGVLWNPDATTRPRFDERRIRSFLSSGDCGDVEVLISVFIYKKLNA</sequence>
<dbReference type="AlphaFoldDB" id="A0A4Y8MU44"/>
<evidence type="ECO:0000313" key="2">
    <source>
        <dbReference type="Proteomes" id="UP000297385"/>
    </source>
</evidence>
<organism evidence="1 2">
    <name type="scientific">Paraburkholderia dipogonis</name>
    <dbReference type="NCBI Taxonomy" id="1211383"/>
    <lineage>
        <taxon>Bacteria</taxon>
        <taxon>Pseudomonadati</taxon>
        <taxon>Pseudomonadota</taxon>
        <taxon>Betaproteobacteria</taxon>
        <taxon>Burkholderiales</taxon>
        <taxon>Burkholderiaceae</taxon>
        <taxon>Paraburkholderia</taxon>
    </lineage>
</organism>
<dbReference type="RefSeq" id="WP_134463485.1">
    <property type="nucleotide sequence ID" value="NZ_JBHMFL010000041.1"/>
</dbReference>
<dbReference type="EMBL" id="SNVI01000002">
    <property type="protein sequence ID" value="TFE40922.1"/>
    <property type="molecule type" value="Genomic_DNA"/>
</dbReference>
<dbReference type="GeneID" id="97310197"/>